<evidence type="ECO:0000313" key="2">
    <source>
        <dbReference type="Proteomes" id="UP000012153"/>
    </source>
</evidence>
<organism evidence="1 2">
    <name type="scientific">Leptospira noguchii serovar Autumnalis str. ZUN142</name>
    <dbReference type="NCBI Taxonomy" id="1085540"/>
    <lineage>
        <taxon>Bacteria</taxon>
        <taxon>Pseudomonadati</taxon>
        <taxon>Spirochaetota</taxon>
        <taxon>Spirochaetia</taxon>
        <taxon>Leptospirales</taxon>
        <taxon>Leptospiraceae</taxon>
        <taxon>Leptospira</taxon>
    </lineage>
</organism>
<name>M6U418_9LEPT</name>
<reference evidence="1 2" key="1">
    <citation type="submission" date="2013-01" db="EMBL/GenBank/DDBJ databases">
        <authorList>
            <person name="Harkins D.M."/>
            <person name="Durkin A.S."/>
            <person name="Brinkac L.M."/>
            <person name="Haft D.H."/>
            <person name="Selengut J.D."/>
            <person name="Sanka R."/>
            <person name="DePew J."/>
            <person name="Purushe J."/>
            <person name="Matthias M.A."/>
            <person name="Vinetz J.M."/>
            <person name="Sutton G.G."/>
            <person name="Nierman W.C."/>
            <person name="Fouts D.E."/>
        </authorList>
    </citation>
    <scope>NUCLEOTIDE SEQUENCE [LARGE SCALE GENOMIC DNA]</scope>
    <source>
        <strain evidence="1 2">ZUN142</strain>
    </source>
</reference>
<dbReference type="EMBL" id="AHOP02000057">
    <property type="protein sequence ID" value="EMO39240.1"/>
    <property type="molecule type" value="Genomic_DNA"/>
</dbReference>
<proteinExistence type="predicted"/>
<protein>
    <submittedName>
        <fullName evidence="1">Uncharacterized protein</fullName>
    </submittedName>
</protein>
<dbReference type="Proteomes" id="UP000012153">
    <property type="component" value="Unassembled WGS sequence"/>
</dbReference>
<sequence>MISLIYFLISTAHFQNFSVKSEFAVVPTDFVTLQIFKHPFSDTVVL</sequence>
<accession>M6U418</accession>
<dbReference type="AlphaFoldDB" id="M6U418"/>
<evidence type="ECO:0000313" key="1">
    <source>
        <dbReference type="EMBL" id="EMO39240.1"/>
    </source>
</evidence>
<comment type="caution">
    <text evidence="1">The sequence shown here is derived from an EMBL/GenBank/DDBJ whole genome shotgun (WGS) entry which is preliminary data.</text>
</comment>
<gene>
    <name evidence="1" type="ORF">LEP1GSC186_0055</name>
</gene>